<feature type="compositionally biased region" description="Basic and acidic residues" evidence="1">
    <location>
        <begin position="143"/>
        <end position="154"/>
    </location>
</feature>
<feature type="region of interest" description="Disordered" evidence="1">
    <location>
        <begin position="126"/>
        <end position="177"/>
    </location>
</feature>
<organism evidence="2 3">
    <name type="scientific">Racocetra fulgida</name>
    <dbReference type="NCBI Taxonomy" id="60492"/>
    <lineage>
        <taxon>Eukaryota</taxon>
        <taxon>Fungi</taxon>
        <taxon>Fungi incertae sedis</taxon>
        <taxon>Mucoromycota</taxon>
        <taxon>Glomeromycotina</taxon>
        <taxon>Glomeromycetes</taxon>
        <taxon>Diversisporales</taxon>
        <taxon>Gigasporaceae</taxon>
        <taxon>Racocetra</taxon>
    </lineage>
</organism>
<comment type="caution">
    <text evidence="2">The sequence shown here is derived from an EMBL/GenBank/DDBJ whole genome shotgun (WGS) entry which is preliminary data.</text>
</comment>
<name>A0A9N9HWG8_9GLOM</name>
<accession>A0A9N9HWG8</accession>
<protein>
    <submittedName>
        <fullName evidence="2">11138_t:CDS:1</fullName>
    </submittedName>
</protein>
<feature type="region of interest" description="Disordered" evidence="1">
    <location>
        <begin position="81"/>
        <end position="114"/>
    </location>
</feature>
<feature type="compositionally biased region" description="Acidic residues" evidence="1">
    <location>
        <begin position="160"/>
        <end position="177"/>
    </location>
</feature>
<evidence type="ECO:0000313" key="2">
    <source>
        <dbReference type="EMBL" id="CAG8709565.1"/>
    </source>
</evidence>
<reference evidence="2" key="1">
    <citation type="submission" date="2021-06" db="EMBL/GenBank/DDBJ databases">
        <authorList>
            <person name="Kallberg Y."/>
            <person name="Tangrot J."/>
            <person name="Rosling A."/>
        </authorList>
    </citation>
    <scope>NUCLEOTIDE SEQUENCE</scope>
    <source>
        <strain evidence="2">IN212</strain>
    </source>
</reference>
<gene>
    <name evidence="2" type="ORF">RFULGI_LOCUS10761</name>
</gene>
<keyword evidence="3" id="KW-1185">Reference proteome</keyword>
<sequence>PVQDPSTPDGDNAAFRLKRESYNSVTASQVTMSILCKYDPKGRHVNVADAMKHQSIISVAGELVLLKRSVYRKLRNKELEKLVEKFSPPPNKNQSRNITERVNDDPQEESSSRAKRLKLAIDEINEVKDKKAEDQQNAVVLTRSDEPSHAKVETDTDGLYSDEEQPNNLDNDDDNTP</sequence>
<evidence type="ECO:0000256" key="1">
    <source>
        <dbReference type="SAM" id="MobiDB-lite"/>
    </source>
</evidence>
<dbReference type="Proteomes" id="UP000789396">
    <property type="component" value="Unassembled WGS sequence"/>
</dbReference>
<evidence type="ECO:0000313" key="3">
    <source>
        <dbReference type="Proteomes" id="UP000789396"/>
    </source>
</evidence>
<dbReference type="AlphaFoldDB" id="A0A9N9HWG8"/>
<proteinExistence type="predicted"/>
<feature type="non-terminal residue" evidence="2">
    <location>
        <position position="1"/>
    </location>
</feature>
<dbReference type="EMBL" id="CAJVPZ010021977">
    <property type="protein sequence ID" value="CAG8709565.1"/>
    <property type="molecule type" value="Genomic_DNA"/>
</dbReference>